<evidence type="ECO:0000256" key="1">
    <source>
        <dbReference type="ARBA" id="ARBA00000085"/>
    </source>
</evidence>
<comment type="caution">
    <text evidence="5">The sequence shown here is derived from an EMBL/GenBank/DDBJ whole genome shotgun (WGS) entry which is preliminary data.</text>
</comment>
<evidence type="ECO:0000256" key="3">
    <source>
        <dbReference type="SAM" id="Phobius"/>
    </source>
</evidence>
<dbReference type="InterPro" id="IPR003594">
    <property type="entry name" value="HATPase_dom"/>
</dbReference>
<dbReference type="RefSeq" id="WP_189376254.1">
    <property type="nucleotide sequence ID" value="NZ_BNAH01000001.1"/>
</dbReference>
<feature type="transmembrane region" description="Helical" evidence="3">
    <location>
        <begin position="27"/>
        <end position="44"/>
    </location>
</feature>
<dbReference type="PROSITE" id="PS50109">
    <property type="entry name" value="HIS_KIN"/>
    <property type="match status" value="1"/>
</dbReference>
<proteinExistence type="predicted"/>
<dbReference type="SUPFAM" id="SSF55874">
    <property type="entry name" value="ATPase domain of HSP90 chaperone/DNA topoisomerase II/histidine kinase"/>
    <property type="match status" value="1"/>
</dbReference>
<evidence type="ECO:0000313" key="6">
    <source>
        <dbReference type="Proteomes" id="UP000626370"/>
    </source>
</evidence>
<dbReference type="InterPro" id="IPR036890">
    <property type="entry name" value="HATPase_C_sf"/>
</dbReference>
<dbReference type="InterPro" id="IPR004358">
    <property type="entry name" value="Sig_transdc_His_kin-like_C"/>
</dbReference>
<dbReference type="InterPro" id="IPR036097">
    <property type="entry name" value="HisK_dim/P_sf"/>
</dbReference>
<dbReference type="Pfam" id="PF02518">
    <property type="entry name" value="HATPase_c"/>
    <property type="match status" value="1"/>
</dbReference>
<gene>
    <name evidence="5" type="ORF">GCM10011501_02340</name>
</gene>
<accession>A0ABQ3IC88</accession>
<keyword evidence="3" id="KW-1133">Transmembrane helix</keyword>
<organism evidence="5 6">
    <name type="scientific">Thalassotalea profundi</name>
    <dbReference type="NCBI Taxonomy" id="2036687"/>
    <lineage>
        <taxon>Bacteria</taxon>
        <taxon>Pseudomonadati</taxon>
        <taxon>Pseudomonadota</taxon>
        <taxon>Gammaproteobacteria</taxon>
        <taxon>Alteromonadales</taxon>
        <taxon>Colwelliaceae</taxon>
        <taxon>Thalassotalea</taxon>
    </lineage>
</organism>
<evidence type="ECO:0000256" key="2">
    <source>
        <dbReference type="ARBA" id="ARBA00012438"/>
    </source>
</evidence>
<comment type="catalytic activity">
    <reaction evidence="1">
        <text>ATP + protein L-histidine = ADP + protein N-phospho-L-histidine.</text>
        <dbReference type="EC" id="2.7.13.3"/>
    </reaction>
</comment>
<dbReference type="InterPro" id="IPR035965">
    <property type="entry name" value="PAS-like_dom_sf"/>
</dbReference>
<dbReference type="InterPro" id="IPR005467">
    <property type="entry name" value="His_kinase_dom"/>
</dbReference>
<dbReference type="CDD" id="cd00075">
    <property type="entry name" value="HATPase"/>
    <property type="match status" value="1"/>
</dbReference>
<protein>
    <recommendedName>
        <fullName evidence="2">histidine kinase</fullName>
        <ecNumber evidence="2">2.7.13.3</ecNumber>
    </recommendedName>
</protein>
<evidence type="ECO:0000313" key="5">
    <source>
        <dbReference type="EMBL" id="GHE78134.1"/>
    </source>
</evidence>
<dbReference type="Gene3D" id="3.30.565.10">
    <property type="entry name" value="Histidine kinase-like ATPase, C-terminal domain"/>
    <property type="match status" value="1"/>
</dbReference>
<feature type="domain" description="Histidine kinase" evidence="4">
    <location>
        <begin position="227"/>
        <end position="426"/>
    </location>
</feature>
<reference evidence="6" key="1">
    <citation type="journal article" date="2019" name="Int. J. Syst. Evol. Microbiol.">
        <title>The Global Catalogue of Microorganisms (GCM) 10K type strain sequencing project: providing services to taxonomists for standard genome sequencing and annotation.</title>
        <authorList>
            <consortium name="The Broad Institute Genomics Platform"/>
            <consortium name="The Broad Institute Genome Sequencing Center for Infectious Disease"/>
            <person name="Wu L."/>
            <person name="Ma J."/>
        </authorList>
    </citation>
    <scope>NUCLEOTIDE SEQUENCE [LARGE SCALE GENOMIC DNA]</scope>
    <source>
        <strain evidence="6">CGMCC 1.15922</strain>
    </source>
</reference>
<dbReference type="EMBL" id="BNAH01000001">
    <property type="protein sequence ID" value="GHE78134.1"/>
    <property type="molecule type" value="Genomic_DNA"/>
</dbReference>
<keyword evidence="6" id="KW-1185">Reference proteome</keyword>
<keyword evidence="3" id="KW-0812">Transmembrane</keyword>
<dbReference type="PRINTS" id="PR00344">
    <property type="entry name" value="BCTRLSENSOR"/>
</dbReference>
<dbReference type="SMART" id="SM00387">
    <property type="entry name" value="HATPase_c"/>
    <property type="match status" value="1"/>
</dbReference>
<keyword evidence="3" id="KW-0472">Membrane</keyword>
<dbReference type="SUPFAM" id="SSF47384">
    <property type="entry name" value="Homodimeric domain of signal transducing histidine kinase"/>
    <property type="match status" value="1"/>
</dbReference>
<evidence type="ECO:0000259" key="4">
    <source>
        <dbReference type="PROSITE" id="PS50109"/>
    </source>
</evidence>
<sequence length="426" mass="48219">MRLIISLGLLYSSLLLSFYYFSVQYPVFLGFLLFLSLLVTFYLFKEQYKRHSVILQSVEHGLQSLRDNDFSVSLTPRKEKAYNTLIDAFNQTSNKLREERQRLYQREMMLDKVLNASPMVTILVDHRDTIVFTNNSAQQAFELNGAIVGLKWTTLLESLAPEFQHALSHQGESIFMLTDNQGSQQAWHVTNSSVVIHQAQHQLFLLKTITQELSKQEVATWKKVISVISHELNNSIAPISSMCHSGELLAKNLNEPRLNRVFKTISGRVNHLNDFIKGYATLTKVKLPNKEQVNWLQLVDELQKLFPFTLTTSLPNSPLNADLVQLEQVLINILKNAHEADETGEISLGFKESTHALEIIIDDNGSGMSPEVIQNALLPFYSTKHSGTGLGLALCREIIEAHEGKLVFNNREQGGLSVLIILPYNL</sequence>
<dbReference type="EC" id="2.7.13.3" evidence="2"/>
<dbReference type="Proteomes" id="UP000626370">
    <property type="component" value="Unassembled WGS sequence"/>
</dbReference>
<dbReference type="PANTHER" id="PTHR43065:SF51">
    <property type="entry name" value="HISTIDINE KINASE"/>
    <property type="match status" value="1"/>
</dbReference>
<dbReference type="SUPFAM" id="SSF55785">
    <property type="entry name" value="PYP-like sensor domain (PAS domain)"/>
    <property type="match status" value="1"/>
</dbReference>
<name>A0ABQ3IC88_9GAMM</name>
<dbReference type="PANTHER" id="PTHR43065">
    <property type="entry name" value="SENSOR HISTIDINE KINASE"/>
    <property type="match status" value="1"/>
</dbReference>